<dbReference type="GO" id="GO:0005634">
    <property type="term" value="C:nucleus"/>
    <property type="evidence" value="ECO:0007669"/>
    <property type="project" value="UniProtKB-SubCell"/>
</dbReference>
<evidence type="ECO:0000313" key="10">
    <source>
        <dbReference type="EMBL" id="KAL3688893.1"/>
    </source>
</evidence>
<dbReference type="Proteomes" id="UP001633002">
    <property type="component" value="Unassembled WGS sequence"/>
</dbReference>
<keyword evidence="6" id="KW-0539">Nucleus</keyword>
<dbReference type="InterPro" id="IPR000330">
    <property type="entry name" value="SNF2_N"/>
</dbReference>
<feature type="region of interest" description="Disordered" evidence="7">
    <location>
        <begin position="20"/>
        <end position="49"/>
    </location>
</feature>
<dbReference type="InterPro" id="IPR001650">
    <property type="entry name" value="Helicase_C-like"/>
</dbReference>
<reference evidence="10 11" key="1">
    <citation type="submission" date="2024-09" db="EMBL/GenBank/DDBJ databases">
        <title>Chromosome-scale assembly of Riccia sorocarpa.</title>
        <authorList>
            <person name="Paukszto L."/>
        </authorList>
    </citation>
    <scope>NUCLEOTIDE SEQUENCE [LARGE SCALE GENOMIC DNA]</scope>
    <source>
        <strain evidence="10">LP-2024</strain>
        <tissue evidence="10">Aerial parts of the thallus</tissue>
    </source>
</reference>
<evidence type="ECO:0000259" key="8">
    <source>
        <dbReference type="PROSITE" id="PS51192"/>
    </source>
</evidence>
<feature type="region of interest" description="Disordered" evidence="7">
    <location>
        <begin position="515"/>
        <end position="557"/>
    </location>
</feature>
<evidence type="ECO:0000313" key="11">
    <source>
        <dbReference type="Proteomes" id="UP001633002"/>
    </source>
</evidence>
<dbReference type="EMBL" id="JBJQOH010000004">
    <property type="protein sequence ID" value="KAL3688893.1"/>
    <property type="molecule type" value="Genomic_DNA"/>
</dbReference>
<dbReference type="SUPFAM" id="SSF52540">
    <property type="entry name" value="P-loop containing nucleoside triphosphate hydrolases"/>
    <property type="match status" value="2"/>
</dbReference>
<dbReference type="SMART" id="SM00487">
    <property type="entry name" value="DEXDc"/>
    <property type="match status" value="1"/>
</dbReference>
<feature type="region of interest" description="Disordered" evidence="7">
    <location>
        <begin position="462"/>
        <end position="499"/>
    </location>
</feature>
<keyword evidence="2" id="KW-0547">Nucleotide-binding</keyword>
<evidence type="ECO:0000259" key="9">
    <source>
        <dbReference type="PROSITE" id="PS51194"/>
    </source>
</evidence>
<dbReference type="PROSITE" id="PS51192">
    <property type="entry name" value="HELICASE_ATP_BIND_1"/>
    <property type="match status" value="1"/>
</dbReference>
<feature type="compositionally biased region" description="Basic residues" evidence="7">
    <location>
        <begin position="469"/>
        <end position="479"/>
    </location>
</feature>
<dbReference type="PANTHER" id="PTHR45821:SF1">
    <property type="entry name" value="ATP-DEPENDENT HELICASE FAMILY PROTEIN-RELATED"/>
    <property type="match status" value="1"/>
</dbReference>
<comment type="caution">
    <text evidence="10">The sequence shown here is derived from an EMBL/GenBank/DDBJ whole genome shotgun (WGS) entry which is preliminary data.</text>
</comment>
<proteinExistence type="predicted"/>
<evidence type="ECO:0000256" key="5">
    <source>
        <dbReference type="ARBA" id="ARBA00022840"/>
    </source>
</evidence>
<feature type="compositionally biased region" description="Basic and acidic residues" evidence="7">
    <location>
        <begin position="540"/>
        <end position="552"/>
    </location>
</feature>
<feature type="compositionally biased region" description="Polar residues" evidence="7">
    <location>
        <begin position="193"/>
        <end position="203"/>
    </location>
</feature>
<dbReference type="InterPro" id="IPR014001">
    <property type="entry name" value="Helicase_ATP-bd"/>
</dbReference>
<evidence type="ECO:0000256" key="6">
    <source>
        <dbReference type="ARBA" id="ARBA00023242"/>
    </source>
</evidence>
<feature type="region of interest" description="Disordered" evidence="7">
    <location>
        <begin position="301"/>
        <end position="322"/>
    </location>
</feature>
<dbReference type="InterPro" id="IPR044567">
    <property type="entry name" value="CLSY/DRD1"/>
</dbReference>
<dbReference type="Gene3D" id="3.40.50.300">
    <property type="entry name" value="P-loop containing nucleotide triphosphate hydrolases"/>
    <property type="match status" value="1"/>
</dbReference>
<accession>A0ABD3HBL3</accession>
<feature type="region of interest" description="Disordered" evidence="7">
    <location>
        <begin position="157"/>
        <end position="203"/>
    </location>
</feature>
<sequence length="1373" mass="153045">MRDAIKAIKPSCEKIAEPLTGGMRAEPGRGGLGRERRGLSRGKAGGAGNVAGRAGIKRGGSGKMVVFLPEYLDWSSGESEVRNNKVPDQNFGLGSNPREFVEFIHEDVPDFQPRRCQWSRWIVTVPLEQTLSLTIGMDASASGRMVAVRNTWATEVNREMESTSAKHGNWRRPDSSELSSNSLQRTGGKMANPDSSLSPQTSKVRPSKFFECLDMQKVLQELARVEAVCSAMCRKYSTNPRSPLSSHDSRADGQEDGCTNRSGISHEVQPVPSAVPARTPVIVDLSSDDESDGEVVQGSKGEVPAVASEPCHPSPVSDVDKGSLKRKAAEANIGEQDAGYEPHVFEVPQDLQKADGNEVDKTAWNQTAAVVSEAQLSEIDPATGAGDVSLRRKRKKARKNERVAFMTDQIIVLESDDDKDIARAAALTLDRTVDLVTKSLSAGLLTGKASLVMKKKGRKKSLKISVKGKVGRPKGKGMKSGKVSAQEKAARRQDKEKKKLLARDRKLERIGRIMGRMNQKVPSKKAEENLVAETEDECEDKSPKKTPKKDPAAEEAVQQIQSILDGEKVVYEPYVWRNSVEEKDNEDPELEDIWQDMATVVAVSSTTAVFCPAVQSTPVEKTKGSGQESKTCSDGKHVDVDYDEDDVYYCAHCGAWDIDPPENEAYLLDQDEKVDEKSCEHKNRAYKEEVGQYCVDCGLVGKDIQKTFIPEVSFPARARPKSTEAREFAGEGAVSRISLKVQDANTNEEYGEGEIELHLHTLYENMLHPHQKEGFEFLKRNILGEKQGRSLGCILAHAPGTGKTLLIVSFIQSFLAKMPDGRPLILAPKIMLKAWRDEFLKFKVEDIPIFDLLACNPGGMICEEDDDDAEFTNPSERLTRQENRAKVLKEWQGSRGVLLMSYHLFSNLVEKGVSEQTLPGSLDHRISKVLIEAPGLVVLDEGHLVRTKRTKILQSLMQMRTKRRILLSGTLFQNNFKELYTLLKLCREDFMTSQPEYARRLANLCGLSVGRNGDSSTYSLRSRSTSLQQHEENIFTHDFGDILENYVKGEGATTISVEEINKVVRNLRSLCAPFVHWYLGKILETLPGLIEYSVHLNLTTAQEKVISEVCQPPSKNHMARTCKVLAACIHPSLVKYEQNIPDPKDILRNVKTSESLQLEVFQGVKIEFVVRMAELCVKANEKLLIFCTNLVPLRYIEEVFIRLYSWERGQQFFRLDGTMPDHDRQSVISMFNNSRKAKDGVEPHVLLASTKACKEGITLVGASRVIILDTPDNPSVLRQAVSRAFRIGQKRKVYVYRLVTTNKEEESLFRRSVNKEKLSKVLLDRVGKTSVSIDDFLQELSLSEVKDELLSKLMQDDGNRAINVVRSYNATGC</sequence>
<dbReference type="Gene3D" id="3.40.50.10810">
    <property type="entry name" value="Tandem AAA-ATPase domain"/>
    <property type="match status" value="1"/>
</dbReference>
<evidence type="ECO:0000256" key="2">
    <source>
        <dbReference type="ARBA" id="ARBA00022741"/>
    </source>
</evidence>
<dbReference type="InterPro" id="IPR049730">
    <property type="entry name" value="SNF2/RAD54-like_C"/>
</dbReference>
<dbReference type="Pfam" id="PF00176">
    <property type="entry name" value="SNF2-rel_dom"/>
    <property type="match status" value="1"/>
</dbReference>
<feature type="region of interest" description="Disordered" evidence="7">
    <location>
        <begin position="237"/>
        <end position="271"/>
    </location>
</feature>
<dbReference type="GO" id="GO:0016787">
    <property type="term" value="F:hydrolase activity"/>
    <property type="evidence" value="ECO:0007669"/>
    <property type="project" value="UniProtKB-KW"/>
</dbReference>
<dbReference type="PROSITE" id="PS51194">
    <property type="entry name" value="HELICASE_CTER"/>
    <property type="match status" value="1"/>
</dbReference>
<feature type="compositionally biased region" description="Basic and acidic residues" evidence="7">
    <location>
        <begin position="488"/>
        <end position="499"/>
    </location>
</feature>
<evidence type="ECO:0000256" key="3">
    <source>
        <dbReference type="ARBA" id="ARBA00022801"/>
    </source>
</evidence>
<keyword evidence="4" id="KW-0347">Helicase</keyword>
<evidence type="ECO:0000256" key="4">
    <source>
        <dbReference type="ARBA" id="ARBA00022806"/>
    </source>
</evidence>
<dbReference type="CDD" id="cd18793">
    <property type="entry name" value="SF2_C_SNF"/>
    <property type="match status" value="1"/>
</dbReference>
<feature type="compositionally biased region" description="Polar residues" evidence="7">
    <location>
        <begin position="176"/>
        <end position="185"/>
    </location>
</feature>
<gene>
    <name evidence="10" type="ORF">R1sor_015202</name>
</gene>
<dbReference type="InterPro" id="IPR038718">
    <property type="entry name" value="SNF2-like_sf"/>
</dbReference>
<dbReference type="GO" id="GO:0005524">
    <property type="term" value="F:ATP binding"/>
    <property type="evidence" value="ECO:0007669"/>
    <property type="project" value="UniProtKB-KW"/>
</dbReference>
<name>A0ABD3HBL3_9MARC</name>
<dbReference type="SMART" id="SM00490">
    <property type="entry name" value="HELICc"/>
    <property type="match status" value="1"/>
</dbReference>
<feature type="compositionally biased region" description="Polar residues" evidence="7">
    <location>
        <begin position="237"/>
        <end position="246"/>
    </location>
</feature>
<keyword evidence="3" id="KW-0378">Hydrolase</keyword>
<evidence type="ECO:0000256" key="7">
    <source>
        <dbReference type="SAM" id="MobiDB-lite"/>
    </source>
</evidence>
<dbReference type="Pfam" id="PF00271">
    <property type="entry name" value="Helicase_C"/>
    <property type="match status" value="1"/>
</dbReference>
<evidence type="ECO:0000256" key="1">
    <source>
        <dbReference type="ARBA" id="ARBA00004123"/>
    </source>
</evidence>
<comment type="subcellular location">
    <subcellularLocation>
        <location evidence="1">Nucleus</location>
    </subcellularLocation>
</comment>
<dbReference type="GO" id="GO:0004386">
    <property type="term" value="F:helicase activity"/>
    <property type="evidence" value="ECO:0007669"/>
    <property type="project" value="UniProtKB-KW"/>
</dbReference>
<keyword evidence="5" id="KW-0067">ATP-binding</keyword>
<organism evidence="10 11">
    <name type="scientific">Riccia sorocarpa</name>
    <dbReference type="NCBI Taxonomy" id="122646"/>
    <lineage>
        <taxon>Eukaryota</taxon>
        <taxon>Viridiplantae</taxon>
        <taxon>Streptophyta</taxon>
        <taxon>Embryophyta</taxon>
        <taxon>Marchantiophyta</taxon>
        <taxon>Marchantiopsida</taxon>
        <taxon>Marchantiidae</taxon>
        <taxon>Marchantiales</taxon>
        <taxon>Ricciaceae</taxon>
        <taxon>Riccia</taxon>
    </lineage>
</organism>
<protein>
    <submittedName>
        <fullName evidence="10">Uncharacterized protein</fullName>
    </submittedName>
</protein>
<dbReference type="PANTHER" id="PTHR45821">
    <property type="entry name" value="SNF2 DOMAIN-CONTAINING PROTEIN CLASSY 2-RELATED"/>
    <property type="match status" value="1"/>
</dbReference>
<feature type="domain" description="Helicase C-terminal" evidence="9">
    <location>
        <begin position="1171"/>
        <end position="1337"/>
    </location>
</feature>
<keyword evidence="11" id="KW-1185">Reference proteome</keyword>
<feature type="domain" description="Helicase ATP-binding" evidence="8">
    <location>
        <begin position="784"/>
        <end position="989"/>
    </location>
</feature>
<dbReference type="InterPro" id="IPR027417">
    <property type="entry name" value="P-loop_NTPase"/>
</dbReference>